<dbReference type="AlphaFoldDB" id="A0A2M9BU37"/>
<dbReference type="OrthoDB" id="5069233at2"/>
<proteinExistence type="predicted"/>
<dbReference type="InterPro" id="IPR009310">
    <property type="entry name" value="BphX"/>
</dbReference>
<dbReference type="Proteomes" id="UP000230161">
    <property type="component" value="Unassembled WGS sequence"/>
</dbReference>
<organism evidence="2 3">
    <name type="scientific">Compostimonas suwonensis</name>
    <dbReference type="NCBI Taxonomy" id="1048394"/>
    <lineage>
        <taxon>Bacteria</taxon>
        <taxon>Bacillati</taxon>
        <taxon>Actinomycetota</taxon>
        <taxon>Actinomycetes</taxon>
        <taxon>Micrococcales</taxon>
        <taxon>Microbacteriaceae</taxon>
        <taxon>Compostimonas</taxon>
    </lineage>
</organism>
<dbReference type="Pfam" id="PF06139">
    <property type="entry name" value="BphX"/>
    <property type="match status" value="1"/>
</dbReference>
<comment type="caution">
    <text evidence="2">The sequence shown here is derived from an EMBL/GenBank/DDBJ whole genome shotgun (WGS) entry which is preliminary data.</text>
</comment>
<name>A0A2M9BU37_9MICO</name>
<accession>A0A2M9BU37</accession>
<sequence length="140" mass="15534">MRFLTWWFRIVGIVNLVLGALWLPFLSAPRLELSIPGWDAPIPGTAYRGFLDYTLLFGLDLLILGVFLIIASFRPEQSRILAWLAITLSVVRGILDDVYMIAAGYPLPSMLAFIVLHLAIIVTGLLALRAAARPGQRRSS</sequence>
<evidence type="ECO:0000313" key="2">
    <source>
        <dbReference type="EMBL" id="PJJ61432.1"/>
    </source>
</evidence>
<feature type="transmembrane region" description="Helical" evidence="1">
    <location>
        <begin position="53"/>
        <end position="73"/>
    </location>
</feature>
<keyword evidence="3" id="KW-1185">Reference proteome</keyword>
<dbReference type="RefSeq" id="WP_100345178.1">
    <property type="nucleotide sequence ID" value="NZ_PGFB01000004.1"/>
</dbReference>
<keyword evidence="1" id="KW-1133">Transmembrane helix</keyword>
<gene>
    <name evidence="2" type="ORF">CLV54_2377</name>
</gene>
<feature type="transmembrane region" description="Helical" evidence="1">
    <location>
        <begin position="7"/>
        <end position="25"/>
    </location>
</feature>
<evidence type="ECO:0000313" key="3">
    <source>
        <dbReference type="Proteomes" id="UP000230161"/>
    </source>
</evidence>
<keyword evidence="1" id="KW-0812">Transmembrane</keyword>
<reference evidence="2 3" key="1">
    <citation type="submission" date="2017-11" db="EMBL/GenBank/DDBJ databases">
        <title>Genomic Encyclopedia of Archaeal and Bacterial Type Strains, Phase II (KMG-II): From Individual Species to Whole Genera.</title>
        <authorList>
            <person name="Goeker M."/>
        </authorList>
    </citation>
    <scope>NUCLEOTIDE SEQUENCE [LARGE SCALE GENOMIC DNA]</scope>
    <source>
        <strain evidence="2 3">DSM 25625</strain>
    </source>
</reference>
<evidence type="ECO:0000256" key="1">
    <source>
        <dbReference type="SAM" id="Phobius"/>
    </source>
</evidence>
<dbReference type="EMBL" id="PGFB01000004">
    <property type="protein sequence ID" value="PJJ61432.1"/>
    <property type="molecule type" value="Genomic_DNA"/>
</dbReference>
<feature type="transmembrane region" description="Helical" evidence="1">
    <location>
        <begin position="80"/>
        <end position="105"/>
    </location>
</feature>
<protein>
    <submittedName>
        <fullName evidence="2">BphX-like protein</fullName>
    </submittedName>
</protein>
<feature type="transmembrane region" description="Helical" evidence="1">
    <location>
        <begin position="111"/>
        <end position="132"/>
    </location>
</feature>
<keyword evidence="1" id="KW-0472">Membrane</keyword>